<comment type="caution">
    <text evidence="2">The sequence shown here is derived from an EMBL/GenBank/DDBJ whole genome shotgun (WGS) entry which is preliminary data.</text>
</comment>
<evidence type="ECO:0000256" key="1">
    <source>
        <dbReference type="SAM" id="MobiDB-lite"/>
    </source>
</evidence>
<dbReference type="Proteomes" id="UP000494256">
    <property type="component" value="Unassembled WGS sequence"/>
</dbReference>
<accession>A0A8S1AT32</accession>
<evidence type="ECO:0000313" key="3">
    <source>
        <dbReference type="Proteomes" id="UP000494256"/>
    </source>
</evidence>
<dbReference type="AlphaFoldDB" id="A0A8S1AT32"/>
<protein>
    <submittedName>
        <fullName evidence="2">Uncharacterized protein</fullName>
    </submittedName>
</protein>
<name>A0A8S1AT32_ARCPL</name>
<proteinExistence type="predicted"/>
<organism evidence="2 3">
    <name type="scientific">Arctia plantaginis</name>
    <name type="common">Wood tiger moth</name>
    <name type="synonym">Phalaena plantaginis</name>
    <dbReference type="NCBI Taxonomy" id="874455"/>
    <lineage>
        <taxon>Eukaryota</taxon>
        <taxon>Metazoa</taxon>
        <taxon>Ecdysozoa</taxon>
        <taxon>Arthropoda</taxon>
        <taxon>Hexapoda</taxon>
        <taxon>Insecta</taxon>
        <taxon>Pterygota</taxon>
        <taxon>Neoptera</taxon>
        <taxon>Endopterygota</taxon>
        <taxon>Lepidoptera</taxon>
        <taxon>Glossata</taxon>
        <taxon>Ditrysia</taxon>
        <taxon>Noctuoidea</taxon>
        <taxon>Erebidae</taxon>
        <taxon>Arctiinae</taxon>
        <taxon>Arctia</taxon>
    </lineage>
</organism>
<reference evidence="2 3" key="1">
    <citation type="submission" date="2020-04" db="EMBL/GenBank/DDBJ databases">
        <authorList>
            <person name="Wallbank WR R."/>
            <person name="Pardo Diaz C."/>
            <person name="Kozak K."/>
            <person name="Martin S."/>
            <person name="Jiggins C."/>
            <person name="Moest M."/>
            <person name="Warren A I."/>
            <person name="Byers J.R.P. K."/>
            <person name="Montejo-Kovacevich G."/>
            <person name="Yen C E."/>
        </authorList>
    </citation>
    <scope>NUCLEOTIDE SEQUENCE [LARGE SCALE GENOMIC DNA]</scope>
</reference>
<feature type="compositionally biased region" description="Basic residues" evidence="1">
    <location>
        <begin position="47"/>
        <end position="58"/>
    </location>
</feature>
<dbReference type="OrthoDB" id="6247875at2759"/>
<sequence>MVVLRPVQGSLQARGGRAPAQRGSGSPEAATARTPIISGGVHTARGASRRAPRGKRTPHIHHIENREPSGAICAQHCATVATTHADGYGPK</sequence>
<evidence type="ECO:0000313" key="2">
    <source>
        <dbReference type="EMBL" id="CAB3249630.1"/>
    </source>
</evidence>
<dbReference type="EMBL" id="CADEBD010000344">
    <property type="protein sequence ID" value="CAB3249630.1"/>
    <property type="molecule type" value="Genomic_DNA"/>
</dbReference>
<feature type="region of interest" description="Disordered" evidence="1">
    <location>
        <begin position="1"/>
        <end position="58"/>
    </location>
</feature>
<gene>
    <name evidence="2" type="ORF">APLA_LOCUS12984</name>
</gene>